<evidence type="ECO:0000256" key="6">
    <source>
        <dbReference type="ARBA" id="ARBA00022840"/>
    </source>
</evidence>
<keyword evidence="3" id="KW-1003">Cell membrane</keyword>
<dbReference type="InterPro" id="IPR036412">
    <property type="entry name" value="HAD-like_sf"/>
</dbReference>
<dbReference type="Gene3D" id="1.20.1110.10">
    <property type="entry name" value="Calcium-transporting ATPase, transmembrane domain"/>
    <property type="match status" value="1"/>
</dbReference>
<dbReference type="Pfam" id="PF13246">
    <property type="entry name" value="Cation_ATPase"/>
    <property type="match status" value="1"/>
</dbReference>
<evidence type="ECO:0000256" key="7">
    <source>
        <dbReference type="ARBA" id="ARBA00022967"/>
    </source>
</evidence>
<dbReference type="InterPro" id="IPR006068">
    <property type="entry name" value="ATPase_P-typ_cation-transptr_C"/>
</dbReference>
<gene>
    <name evidence="12" type="ordered locus">Adeh_2259</name>
</gene>
<dbReference type="KEGG" id="ade:Adeh_2259"/>
<evidence type="ECO:0000313" key="13">
    <source>
        <dbReference type="Proteomes" id="UP000001935"/>
    </source>
</evidence>
<organism evidence="12 13">
    <name type="scientific">Anaeromyxobacter dehalogenans (strain 2CP-C)</name>
    <dbReference type="NCBI Taxonomy" id="290397"/>
    <lineage>
        <taxon>Bacteria</taxon>
        <taxon>Pseudomonadati</taxon>
        <taxon>Myxococcota</taxon>
        <taxon>Myxococcia</taxon>
        <taxon>Myxococcales</taxon>
        <taxon>Cystobacterineae</taxon>
        <taxon>Anaeromyxobacteraceae</taxon>
        <taxon>Anaeromyxobacter</taxon>
    </lineage>
</organism>
<dbReference type="Pfam" id="PF00689">
    <property type="entry name" value="Cation_ATPase_C"/>
    <property type="match status" value="1"/>
</dbReference>
<dbReference type="InterPro" id="IPR004014">
    <property type="entry name" value="ATPase_P-typ_cation-transptr_N"/>
</dbReference>
<name>Q2IK52_ANADE</name>
<dbReference type="SUPFAM" id="SSF81665">
    <property type="entry name" value="Calcium ATPase, transmembrane domain M"/>
    <property type="match status" value="1"/>
</dbReference>
<dbReference type="eggNOG" id="COG0474">
    <property type="taxonomic scope" value="Bacteria"/>
</dbReference>
<dbReference type="InterPro" id="IPR050510">
    <property type="entry name" value="Cation_transp_ATPase_P-type"/>
</dbReference>
<evidence type="ECO:0000256" key="9">
    <source>
        <dbReference type="ARBA" id="ARBA00023136"/>
    </source>
</evidence>
<evidence type="ECO:0000256" key="1">
    <source>
        <dbReference type="ARBA" id="ARBA00004651"/>
    </source>
</evidence>
<dbReference type="NCBIfam" id="TIGR01494">
    <property type="entry name" value="ATPase_P-type"/>
    <property type="match status" value="1"/>
</dbReference>
<evidence type="ECO:0000256" key="3">
    <source>
        <dbReference type="ARBA" id="ARBA00022475"/>
    </source>
</evidence>
<dbReference type="SUPFAM" id="SSF81653">
    <property type="entry name" value="Calcium ATPase, transduction domain A"/>
    <property type="match status" value="1"/>
</dbReference>
<feature type="transmembrane region" description="Helical" evidence="10">
    <location>
        <begin position="54"/>
        <end position="75"/>
    </location>
</feature>
<dbReference type="PRINTS" id="PR00121">
    <property type="entry name" value="NAKATPASE"/>
</dbReference>
<dbReference type="SUPFAM" id="SSF81660">
    <property type="entry name" value="Metal cation-transporting ATPase, ATP-binding domain N"/>
    <property type="match status" value="1"/>
</dbReference>
<dbReference type="SFLD" id="SFLDG00002">
    <property type="entry name" value="C1.7:_P-type_atpase_like"/>
    <property type="match status" value="1"/>
</dbReference>
<dbReference type="HOGENOM" id="CLU_002360_2_1_7"/>
<dbReference type="Proteomes" id="UP000001935">
    <property type="component" value="Chromosome"/>
</dbReference>
<dbReference type="PRINTS" id="PR00119">
    <property type="entry name" value="CATATPASE"/>
</dbReference>
<feature type="transmembrane region" description="Helical" evidence="10">
    <location>
        <begin position="762"/>
        <end position="782"/>
    </location>
</feature>
<comment type="similarity">
    <text evidence="2">Belongs to the cation transport ATPase (P-type) (TC 3.A.3) family. Type IIA subfamily.</text>
</comment>
<sequence>MDRREVAALPIASVHAALGSAPDGLDPAEAARRLREAGPNALPRRRRRPALRRALAQIAHPMALLLWAAGALALVSRMPQLAWAVFLVIALNGVFGFWQERRAEHALEALEALVPARARLVRGGHLLEVDAREVVVGDVLALEEGDRVPADARLVEAALFRLDVSLLTGESLPVDRDPRPRVGELAAAALPCLALAGATVATGRARAVVFATGAATELGRVARLATTSPRAPSTLELQVGGVVRLVTAIAVGMGVGVFVLLRLLGAGLEESLLFAIGILVANVPEGLLPTITVTLAANVQRMARRRVLVSRLSAVETLGAVDVLCTDKTGTLTRNALEIRALWTPDGGEASPAAAREPGPARRLLAASALANDARSVPGGGGVSIGDPLDRALLEAAAAAGLDPGRLRAACPRLAEAPFDPRRKRMTAVVRADPASGAPGAAPCLAVTKGALASVLERCDRVLAGGAARPLDAASRHRIAAAHDAAAARGLRLVALAVREGGDELAALAPERLEAGLAFAGLIGLEDPPREGVEAALEACRRAGITVTMVTGDHPLTACALAREVGLWGAGWRAVDGPELEALPDGDLDALLAGGGGLVFARVAPEQKLRLVHAYQRLGHVVAVTGDGVNDAPALHAAHVGVAMGRSGTDVARAAADVVILDDDLSTIVAAIEEGRATLANVRKFLAYVLTSNVPEIAPFLAMVALRVPPALGILQILAIDLGTDLLPALALGAEPPEPGAMDVPPRARTGKLLDAGLLARAYAFLGVAEAGACLVAFFAAWRAAGYGLGELRAVAPALLAHAAPAPVVALQREATSAALAAIVCCQVGNLLACRSERIPVARLGVPRSRLLRWGVAVELAVLAAIVYLPPLQALFGTAPLPAAAWPWLALCPVAMVLLDDARKVAARLAYGAASSTSRASFG</sequence>
<evidence type="ECO:0000256" key="4">
    <source>
        <dbReference type="ARBA" id="ARBA00022692"/>
    </source>
</evidence>
<feature type="transmembrane region" description="Helical" evidence="10">
    <location>
        <begin position="81"/>
        <end position="98"/>
    </location>
</feature>
<dbReference type="EMBL" id="CP000251">
    <property type="protein sequence ID" value="ABC82029.1"/>
    <property type="molecule type" value="Genomic_DNA"/>
</dbReference>
<dbReference type="OrthoDB" id="5496529at2"/>
<keyword evidence="9 10" id="KW-0472">Membrane</keyword>
<dbReference type="Gene3D" id="2.70.150.10">
    <property type="entry name" value="Calcium-transporting ATPase, cytoplasmic transduction domain A"/>
    <property type="match status" value="1"/>
</dbReference>
<evidence type="ECO:0000313" key="12">
    <source>
        <dbReference type="EMBL" id="ABC82029.1"/>
    </source>
</evidence>
<protein>
    <submittedName>
        <fullName evidence="12">Cation transporting P-type ATPase</fullName>
    </submittedName>
</protein>
<feature type="transmembrane region" description="Helical" evidence="10">
    <location>
        <begin position="883"/>
        <end position="899"/>
    </location>
</feature>
<dbReference type="InterPro" id="IPR059000">
    <property type="entry name" value="ATPase_P-type_domA"/>
</dbReference>
<dbReference type="Pfam" id="PF00122">
    <property type="entry name" value="E1-E2_ATPase"/>
    <property type="match status" value="1"/>
</dbReference>
<dbReference type="InterPro" id="IPR018303">
    <property type="entry name" value="ATPase_P-typ_P_site"/>
</dbReference>
<evidence type="ECO:0000259" key="11">
    <source>
        <dbReference type="SMART" id="SM00831"/>
    </source>
</evidence>
<dbReference type="InterPro" id="IPR023299">
    <property type="entry name" value="ATPase_P-typ_cyto_dom_N"/>
</dbReference>
<dbReference type="Pfam" id="PF00690">
    <property type="entry name" value="Cation_ATPase_N"/>
    <property type="match status" value="1"/>
</dbReference>
<dbReference type="PROSITE" id="PS00154">
    <property type="entry name" value="ATPASE_E1_E2"/>
    <property type="match status" value="1"/>
</dbReference>
<dbReference type="STRING" id="290397.Adeh_2259"/>
<reference evidence="12 13" key="1">
    <citation type="submission" date="2006-01" db="EMBL/GenBank/DDBJ databases">
        <title>Complete sequence of Anaeromyxobacter dehalogenans 2CP-C.</title>
        <authorList>
            <consortium name="US DOE Joint Genome Institute"/>
            <person name="Copeland A."/>
            <person name="Lucas S."/>
            <person name="Lapidus A."/>
            <person name="Barry K."/>
            <person name="Detter J.C."/>
            <person name="Glavina T."/>
            <person name="Hammon N."/>
            <person name="Israni S."/>
            <person name="Pitluck S."/>
            <person name="Brettin T."/>
            <person name="Bruce D."/>
            <person name="Han C."/>
            <person name="Tapia R."/>
            <person name="Gilna P."/>
            <person name="Kiss H."/>
            <person name="Schmutz J."/>
            <person name="Larimer F."/>
            <person name="Land M."/>
            <person name="Kyrpides N."/>
            <person name="Anderson I."/>
            <person name="Sanford R.A."/>
            <person name="Ritalahti K.M."/>
            <person name="Thomas H.S."/>
            <person name="Kirby J.R."/>
            <person name="Zhulin I.B."/>
            <person name="Loeffler F.E."/>
            <person name="Richardson P."/>
        </authorList>
    </citation>
    <scope>NUCLEOTIDE SEQUENCE [LARGE SCALE GENOMIC DNA]</scope>
    <source>
        <strain evidence="12 13">2CP-C</strain>
    </source>
</reference>
<evidence type="ECO:0000256" key="10">
    <source>
        <dbReference type="SAM" id="Phobius"/>
    </source>
</evidence>
<dbReference type="SMART" id="SM00831">
    <property type="entry name" value="Cation_ATPase_N"/>
    <property type="match status" value="1"/>
</dbReference>
<dbReference type="SFLD" id="SFLDS00003">
    <property type="entry name" value="Haloacid_Dehalogenase"/>
    <property type="match status" value="1"/>
</dbReference>
<dbReference type="InterPro" id="IPR023298">
    <property type="entry name" value="ATPase_P-typ_TM_dom_sf"/>
</dbReference>
<keyword evidence="5" id="KW-0547">Nucleotide-binding</keyword>
<keyword evidence="7" id="KW-1278">Translocase</keyword>
<dbReference type="PANTHER" id="PTHR43294:SF21">
    <property type="entry name" value="CATION TRANSPORTING ATPASE"/>
    <property type="match status" value="1"/>
</dbReference>
<dbReference type="PANTHER" id="PTHR43294">
    <property type="entry name" value="SODIUM/POTASSIUM-TRANSPORTING ATPASE SUBUNIT ALPHA"/>
    <property type="match status" value="1"/>
</dbReference>
<feature type="transmembrane region" description="Helical" evidence="10">
    <location>
        <begin position="242"/>
        <end position="265"/>
    </location>
</feature>
<dbReference type="InterPro" id="IPR044492">
    <property type="entry name" value="P_typ_ATPase_HD_dom"/>
</dbReference>
<keyword evidence="6" id="KW-0067">ATP-binding</keyword>
<accession>Q2IK52</accession>
<dbReference type="SFLD" id="SFLDF00027">
    <property type="entry name" value="p-type_atpase"/>
    <property type="match status" value="1"/>
</dbReference>
<dbReference type="GO" id="GO:0005886">
    <property type="term" value="C:plasma membrane"/>
    <property type="evidence" value="ECO:0007669"/>
    <property type="project" value="UniProtKB-SubCell"/>
</dbReference>
<dbReference type="Gene3D" id="3.40.1110.10">
    <property type="entry name" value="Calcium-transporting ATPase, cytoplasmic domain N"/>
    <property type="match status" value="1"/>
</dbReference>
<feature type="transmembrane region" description="Helical" evidence="10">
    <location>
        <begin position="271"/>
        <end position="297"/>
    </location>
</feature>
<keyword evidence="8 10" id="KW-1133">Transmembrane helix</keyword>
<dbReference type="GO" id="GO:0005524">
    <property type="term" value="F:ATP binding"/>
    <property type="evidence" value="ECO:0007669"/>
    <property type="project" value="UniProtKB-KW"/>
</dbReference>
<proteinExistence type="inferred from homology"/>
<feature type="domain" description="Cation-transporting P-type ATPase N-terminal" evidence="11">
    <location>
        <begin position="5"/>
        <end position="78"/>
    </location>
</feature>
<dbReference type="InterPro" id="IPR008250">
    <property type="entry name" value="ATPase_P-typ_transduc_dom_A_sf"/>
</dbReference>
<dbReference type="InterPro" id="IPR023214">
    <property type="entry name" value="HAD_sf"/>
</dbReference>
<dbReference type="AlphaFoldDB" id="Q2IK52"/>
<evidence type="ECO:0000256" key="5">
    <source>
        <dbReference type="ARBA" id="ARBA00022741"/>
    </source>
</evidence>
<comment type="subcellular location">
    <subcellularLocation>
        <location evidence="1">Cell membrane</location>
        <topology evidence="1">Multi-pass membrane protein</topology>
    </subcellularLocation>
</comment>
<dbReference type="RefSeq" id="WP_011421311.1">
    <property type="nucleotide sequence ID" value="NC_007760.1"/>
</dbReference>
<dbReference type="GO" id="GO:0016887">
    <property type="term" value="F:ATP hydrolysis activity"/>
    <property type="evidence" value="ECO:0007669"/>
    <property type="project" value="InterPro"/>
</dbReference>
<dbReference type="SUPFAM" id="SSF56784">
    <property type="entry name" value="HAD-like"/>
    <property type="match status" value="1"/>
</dbReference>
<evidence type="ECO:0000256" key="2">
    <source>
        <dbReference type="ARBA" id="ARBA00005675"/>
    </source>
</evidence>
<dbReference type="Gene3D" id="3.40.50.1000">
    <property type="entry name" value="HAD superfamily/HAD-like"/>
    <property type="match status" value="1"/>
</dbReference>
<keyword evidence="4 10" id="KW-0812">Transmembrane</keyword>
<feature type="transmembrane region" description="Helical" evidence="10">
    <location>
        <begin position="815"/>
        <end position="833"/>
    </location>
</feature>
<evidence type="ECO:0000256" key="8">
    <source>
        <dbReference type="ARBA" id="ARBA00022989"/>
    </source>
</evidence>
<feature type="transmembrane region" description="Helical" evidence="10">
    <location>
        <begin position="854"/>
        <end position="871"/>
    </location>
</feature>
<dbReference type="InterPro" id="IPR001757">
    <property type="entry name" value="P_typ_ATPase"/>
</dbReference>